<keyword evidence="1" id="KW-1133">Transmembrane helix</keyword>
<sequence length="65" mass="7432">MNYYLLILAISQAWKPSEGLIKFVFVIGAFLIAGVALSIFTFYEDCYWGDAPYREYLKHGKKSSS</sequence>
<dbReference type="AlphaFoldDB" id="Q7VAK7"/>
<accession>Q7VAK7</accession>
<reference evidence="2 3" key="1">
    <citation type="journal article" date="2003" name="Proc. Natl. Acad. Sci. U.S.A.">
        <title>Genome sequence of the cyanobacterium Prochlorococcus marinus SS120, a nearly minimal oxyphototrophic genome.</title>
        <authorList>
            <person name="Dufresne A."/>
            <person name="Salanoubat M."/>
            <person name="Partensky F."/>
            <person name="Artiguenave F."/>
            <person name="Axmann I.M."/>
            <person name="Barbe V."/>
            <person name="Duprat S."/>
            <person name="Galperin M.Y."/>
            <person name="Koonin E.V."/>
            <person name="Le Gall F."/>
            <person name="Makarova K.S."/>
            <person name="Ostrowski M."/>
            <person name="Oztas S."/>
            <person name="Robert C."/>
            <person name="Rogozin I.B."/>
            <person name="Scanlan D.J."/>
            <person name="Tandeau de Marsac N."/>
            <person name="Weissenbach J."/>
            <person name="Wincker P."/>
            <person name="Wolf Y.I."/>
            <person name="Hess W.R."/>
        </authorList>
    </citation>
    <scope>NUCLEOTIDE SEQUENCE [LARGE SCALE GENOMIC DNA]</scope>
    <source>
        <strain evidence="3">SARG / CCMP1375 / SS120</strain>
    </source>
</reference>
<keyword evidence="1" id="KW-0812">Transmembrane</keyword>
<dbReference type="HOGENOM" id="CLU_2846323_0_0_3"/>
<dbReference type="PATRIC" id="fig|167539.5.peg.1528"/>
<dbReference type="RefSeq" id="WP_011125606.1">
    <property type="nucleotide sequence ID" value="NC_005042.1"/>
</dbReference>
<dbReference type="Proteomes" id="UP000001420">
    <property type="component" value="Chromosome"/>
</dbReference>
<dbReference type="EMBL" id="AE017126">
    <property type="protein sequence ID" value="AAQ00499.1"/>
    <property type="molecule type" value="Genomic_DNA"/>
</dbReference>
<name>Q7VAK7_PROMA</name>
<dbReference type="EnsemblBacteria" id="AAQ00499">
    <property type="protein sequence ID" value="AAQ00499"/>
    <property type="gene ID" value="Pro_1455"/>
</dbReference>
<keyword evidence="1" id="KW-0472">Membrane</keyword>
<keyword evidence="3" id="KW-1185">Reference proteome</keyword>
<proteinExistence type="predicted"/>
<feature type="transmembrane region" description="Helical" evidence="1">
    <location>
        <begin position="20"/>
        <end position="43"/>
    </location>
</feature>
<evidence type="ECO:0000256" key="1">
    <source>
        <dbReference type="SAM" id="Phobius"/>
    </source>
</evidence>
<evidence type="ECO:0000313" key="2">
    <source>
        <dbReference type="EMBL" id="AAQ00499.1"/>
    </source>
</evidence>
<protein>
    <submittedName>
        <fullName evidence="2">Uncharacterized protein</fullName>
    </submittedName>
</protein>
<dbReference type="KEGG" id="pma:Pro_1455"/>
<dbReference type="OrthoDB" id="542079at2"/>
<gene>
    <name evidence="2" type="ordered locus">Pro_1455</name>
</gene>
<organism evidence="2 3">
    <name type="scientific">Prochlorococcus marinus (strain SARG / CCMP1375 / SS120)</name>
    <dbReference type="NCBI Taxonomy" id="167539"/>
    <lineage>
        <taxon>Bacteria</taxon>
        <taxon>Bacillati</taxon>
        <taxon>Cyanobacteriota</taxon>
        <taxon>Cyanophyceae</taxon>
        <taxon>Synechococcales</taxon>
        <taxon>Prochlorococcaceae</taxon>
        <taxon>Prochlorococcus</taxon>
    </lineage>
</organism>
<evidence type="ECO:0000313" key="3">
    <source>
        <dbReference type="Proteomes" id="UP000001420"/>
    </source>
</evidence>